<accession>A0A4R5V3V0</accession>
<organism evidence="2 3">
    <name type="scientific">Antarcticimicrobium luteum</name>
    <dbReference type="NCBI Taxonomy" id="2547397"/>
    <lineage>
        <taxon>Bacteria</taxon>
        <taxon>Pseudomonadati</taxon>
        <taxon>Pseudomonadota</taxon>
        <taxon>Alphaproteobacteria</taxon>
        <taxon>Rhodobacterales</taxon>
        <taxon>Paracoccaceae</taxon>
        <taxon>Antarcticimicrobium</taxon>
    </lineage>
</organism>
<reference evidence="2 3" key="1">
    <citation type="submission" date="2019-03" db="EMBL/GenBank/DDBJ databases">
        <title>Ruegeria lutea sp. nov., a novel strain, isolated from marine sediment, the Masan Bay, South Korea.</title>
        <authorList>
            <person name="Kim J."/>
            <person name="Kim D.-Y."/>
            <person name="Lee S.-S."/>
        </authorList>
    </citation>
    <scope>NUCLEOTIDE SEQUENCE [LARGE SCALE GENOMIC DNA]</scope>
    <source>
        <strain evidence="2 3">318-1</strain>
    </source>
</reference>
<dbReference type="Proteomes" id="UP000295301">
    <property type="component" value="Unassembled WGS sequence"/>
</dbReference>
<dbReference type="PROSITE" id="PS51257">
    <property type="entry name" value="PROKAR_LIPOPROTEIN"/>
    <property type="match status" value="1"/>
</dbReference>
<evidence type="ECO:0000313" key="2">
    <source>
        <dbReference type="EMBL" id="TDK46195.1"/>
    </source>
</evidence>
<feature type="signal peptide" evidence="1">
    <location>
        <begin position="1"/>
        <end position="26"/>
    </location>
</feature>
<comment type="caution">
    <text evidence="2">The sequence shown here is derived from an EMBL/GenBank/DDBJ whole genome shotgun (WGS) entry which is preliminary data.</text>
</comment>
<keyword evidence="1" id="KW-0732">Signal</keyword>
<dbReference type="EMBL" id="SMUV01000067">
    <property type="protein sequence ID" value="TDK46195.1"/>
    <property type="molecule type" value="Genomic_DNA"/>
</dbReference>
<dbReference type="OrthoDB" id="7745874at2"/>
<gene>
    <name evidence="2" type="ORF">E1832_12455</name>
</gene>
<dbReference type="RefSeq" id="WP_133360094.1">
    <property type="nucleotide sequence ID" value="NZ_SMUV01000067.1"/>
</dbReference>
<keyword evidence="3" id="KW-1185">Reference proteome</keyword>
<protein>
    <submittedName>
        <fullName evidence="2">Uncharacterized protein</fullName>
    </submittedName>
</protein>
<sequence length="100" mass="10699">MKQILLSLALVTGLAAAAVSAVPASAAGCFADYKAKRDNPLKLHYGVMQLNGGCDRQSARAEVSARLQQNGWTLLNVMSVFGPEGLEGRKANAGRFYLRF</sequence>
<feature type="chain" id="PRO_5020547212" evidence="1">
    <location>
        <begin position="27"/>
        <end position="100"/>
    </location>
</feature>
<dbReference type="AlphaFoldDB" id="A0A4R5V3V0"/>
<name>A0A4R5V3V0_9RHOB</name>
<proteinExistence type="predicted"/>
<evidence type="ECO:0000313" key="3">
    <source>
        <dbReference type="Proteomes" id="UP000295301"/>
    </source>
</evidence>
<evidence type="ECO:0000256" key="1">
    <source>
        <dbReference type="SAM" id="SignalP"/>
    </source>
</evidence>